<evidence type="ECO:0000313" key="2">
    <source>
        <dbReference type="EMBL" id="KUN61164.1"/>
    </source>
</evidence>
<accession>A0A101RSZ5</accession>
<dbReference type="InterPro" id="IPR029058">
    <property type="entry name" value="AB_hydrolase_fold"/>
</dbReference>
<protein>
    <submittedName>
        <fullName evidence="2">Peptidase</fullName>
    </submittedName>
</protein>
<dbReference type="InterPro" id="IPR051411">
    <property type="entry name" value="Polyketide_trans_af380"/>
</dbReference>
<gene>
    <name evidence="2" type="ORF">AQJ54_34110</name>
</gene>
<evidence type="ECO:0000313" key="3">
    <source>
        <dbReference type="Proteomes" id="UP000054375"/>
    </source>
</evidence>
<name>A0A101RSZ5_9ACTN</name>
<keyword evidence="3" id="KW-1185">Reference proteome</keyword>
<dbReference type="PANTHER" id="PTHR47751:SF2">
    <property type="entry name" value="DLTD N-TERMINAL DOMAIN PROTEIN (AFU_ORTHOLOGUE AFUA_8G00380)-RELATED"/>
    <property type="match status" value="1"/>
</dbReference>
<dbReference type="SUPFAM" id="SSF53474">
    <property type="entry name" value="alpha/beta-Hydrolases"/>
    <property type="match status" value="1"/>
</dbReference>
<dbReference type="AlphaFoldDB" id="A0A101RSZ5"/>
<dbReference type="RefSeq" id="WP_062244000.1">
    <property type="nucleotide sequence ID" value="NZ_JBIBHB010000013.1"/>
</dbReference>
<dbReference type="Pfam" id="PF00561">
    <property type="entry name" value="Abhydrolase_1"/>
    <property type="match status" value="1"/>
</dbReference>
<dbReference type="PANTHER" id="PTHR47751">
    <property type="entry name" value="SUPERFAMILY HYDROLASE, PUTATIVE (AFU_ORTHOLOGUE AFUA_2G16580)-RELATED"/>
    <property type="match status" value="1"/>
</dbReference>
<dbReference type="Gene3D" id="3.40.50.1820">
    <property type="entry name" value="alpha/beta hydrolase"/>
    <property type="match status" value="1"/>
</dbReference>
<dbReference type="Proteomes" id="UP000054375">
    <property type="component" value="Unassembled WGS sequence"/>
</dbReference>
<evidence type="ECO:0000259" key="1">
    <source>
        <dbReference type="Pfam" id="PF00561"/>
    </source>
</evidence>
<organism evidence="2 3">
    <name type="scientific">Streptomyces griseorubiginosus</name>
    <dbReference type="NCBI Taxonomy" id="67304"/>
    <lineage>
        <taxon>Bacteria</taxon>
        <taxon>Bacillati</taxon>
        <taxon>Actinomycetota</taxon>
        <taxon>Actinomycetes</taxon>
        <taxon>Kitasatosporales</taxon>
        <taxon>Streptomycetaceae</taxon>
        <taxon>Streptomyces</taxon>
    </lineage>
</organism>
<dbReference type="InterPro" id="IPR000073">
    <property type="entry name" value="AB_hydrolase_1"/>
</dbReference>
<proteinExistence type="predicted"/>
<comment type="caution">
    <text evidence="2">The sequence shown here is derived from an EMBL/GenBank/DDBJ whole genome shotgun (WGS) entry which is preliminary data.</text>
</comment>
<dbReference type="EMBL" id="LMWV01000028">
    <property type="protein sequence ID" value="KUN61164.1"/>
    <property type="molecule type" value="Genomic_DNA"/>
</dbReference>
<reference evidence="2 3" key="1">
    <citation type="submission" date="2015-10" db="EMBL/GenBank/DDBJ databases">
        <title>Draft genome sequence of Streptomyces griseorubiginosus DSM 40469, type strain for the species Streptomyces griseorubiginosus.</title>
        <authorList>
            <person name="Ruckert C."/>
            <person name="Winkler A."/>
            <person name="Kalinowski J."/>
            <person name="Kampfer P."/>
            <person name="Glaeser S."/>
        </authorList>
    </citation>
    <scope>NUCLEOTIDE SEQUENCE [LARGE SCALE GENOMIC DNA]</scope>
    <source>
        <strain evidence="2 3">DSM 40469</strain>
    </source>
</reference>
<dbReference type="GO" id="GO:0003824">
    <property type="term" value="F:catalytic activity"/>
    <property type="evidence" value="ECO:0007669"/>
    <property type="project" value="UniProtKB-ARBA"/>
</dbReference>
<sequence>MPVTEDIEFRVSELTLRGKLFRPAEGPERPPVAILQGGLGGPAESMFAMAQGFTDAGLACLIYDHRNTGYSDGEPRQQFDPWQQCRDLRDVITHLTLREDIDPDRISLWGISIGGANSLFTAATDRRVKAVVSIIPPVSGWSARTLQPADTLAELEALIPADRQAQLRGEPAASIRLHGVPEPGDPVMFSDQEGLDFVENMIHHLPSFRNAITISTLDRIFEMEVRAYAERITAPVLMILASKDTVAPVEEAREMYERIPDPKEVIEYPGQHYEILSHHFPEIVTRSAEWLAATLRG</sequence>
<feature type="domain" description="AB hydrolase-1" evidence="1">
    <location>
        <begin position="30"/>
        <end position="273"/>
    </location>
</feature>